<dbReference type="RefSeq" id="WP_066429140.1">
    <property type="nucleotide sequence ID" value="NZ_CP014227.1"/>
</dbReference>
<dbReference type="Proteomes" id="UP000065822">
    <property type="component" value="Chromosome"/>
</dbReference>
<protein>
    <recommendedName>
        <fullName evidence="5">Phage tail protein</fullName>
    </recommendedName>
</protein>
<reference evidence="2 4" key="2">
    <citation type="submission" date="2017-06" db="EMBL/GenBank/DDBJ databases">
        <authorList>
            <consortium name="Pathogen Informatics"/>
        </authorList>
    </citation>
    <scope>NUCLEOTIDE SEQUENCE [LARGE SCALE GENOMIC DNA]</scope>
    <source>
        <strain evidence="2 4">NCTC12947</strain>
    </source>
</reference>
<evidence type="ECO:0008006" key="5">
    <source>
        <dbReference type="Google" id="ProtNLM"/>
    </source>
</evidence>
<evidence type="ECO:0000313" key="4">
    <source>
        <dbReference type="Proteomes" id="UP000215539"/>
    </source>
</evidence>
<evidence type="ECO:0000313" key="2">
    <source>
        <dbReference type="EMBL" id="SNV05169.1"/>
    </source>
</evidence>
<dbReference type="KEGG" id="chg:AXF12_05825"/>
<dbReference type="Proteomes" id="UP000215539">
    <property type="component" value="Chromosome 1"/>
</dbReference>
<evidence type="ECO:0000313" key="3">
    <source>
        <dbReference type="Proteomes" id="UP000065822"/>
    </source>
</evidence>
<evidence type="ECO:0000313" key="1">
    <source>
        <dbReference type="EMBL" id="AMD85079.1"/>
    </source>
</evidence>
<keyword evidence="3" id="KW-1185">Reference proteome</keyword>
<dbReference type="AlphaFoldDB" id="A0AAX2GXT3"/>
<proteinExistence type="predicted"/>
<sequence length="150" mass="16800">MAEITWGKPKIEVAKLVNGEIPSTPNTWVELDTPKEGTTKLTTEKGEKKEAKIEGGEVIDTKVGKNKYTLEFELYLKRGFTRKIPDVDGVVTDHYAIRITPEDETLKGYLIEKCSVSVEENWGSDEGGTLKYTFEVLKPKTGNMVKPYTA</sequence>
<accession>A0AAX2GXT3</accession>
<gene>
    <name evidence="1" type="ORF">AXF12_05825</name>
    <name evidence="2" type="ORF">SAMEA44541418_00554</name>
</gene>
<dbReference type="EMBL" id="CP014227">
    <property type="protein sequence ID" value="AMD85079.1"/>
    <property type="molecule type" value="Genomic_DNA"/>
</dbReference>
<dbReference type="EMBL" id="LT906449">
    <property type="protein sequence ID" value="SNV05169.1"/>
    <property type="molecule type" value="Genomic_DNA"/>
</dbReference>
<organism evidence="2 4">
    <name type="scientific">Capnocytophaga haemolytica</name>
    <dbReference type="NCBI Taxonomy" id="45243"/>
    <lineage>
        <taxon>Bacteria</taxon>
        <taxon>Pseudomonadati</taxon>
        <taxon>Bacteroidota</taxon>
        <taxon>Flavobacteriia</taxon>
        <taxon>Flavobacteriales</taxon>
        <taxon>Flavobacteriaceae</taxon>
        <taxon>Capnocytophaga</taxon>
    </lineage>
</organism>
<name>A0AAX2GXT3_9FLAO</name>
<reference evidence="1 3" key="1">
    <citation type="submission" date="2016-02" db="EMBL/GenBank/DDBJ databases">
        <authorList>
            <person name="Holder M.E."/>
            <person name="Ajami N.J."/>
            <person name="Petrosino J.F."/>
        </authorList>
    </citation>
    <scope>NUCLEOTIDE SEQUENCE [LARGE SCALE GENOMIC DNA]</scope>
    <source>
        <strain evidence="1 3">CCUG 32990</strain>
    </source>
</reference>